<name>A0ACC1PDQ1_9APHY</name>
<sequence length="293" mass="30191">MDGYVLDPLTEDPPAISGGQDAFVRAADGLQFATRDALIAYRSGVTTAITAPRSNGFLAGLSAAFSTGGRHKLEAGALLQEVGALHVAIYPVGTPSVSTQIAALRRLLLGETKGELSRAVEAVQKGEIPLAVHVHSADTIASVIALKAEVEAKLGKKIRVTLVGATEAHLLAKEISDAASGLPGPPLSQKSALVELLAHNVTVGVGVTEAWEARNTRFDVAWVGSITTAALESDGAIRKAEAIALASVNVESLLGVKTDGLESDLVATQGGDLLDFSKVVAVISPRRGVVDLI</sequence>
<accession>A0ACC1PDQ1</accession>
<gene>
    <name evidence="1" type="ORF">NUW54_g8708</name>
</gene>
<protein>
    <submittedName>
        <fullName evidence="1">Uncharacterized protein</fullName>
    </submittedName>
</protein>
<comment type="caution">
    <text evidence="1">The sequence shown here is derived from an EMBL/GenBank/DDBJ whole genome shotgun (WGS) entry which is preliminary data.</text>
</comment>
<organism evidence="1 2">
    <name type="scientific">Trametes sanguinea</name>
    <dbReference type="NCBI Taxonomy" id="158606"/>
    <lineage>
        <taxon>Eukaryota</taxon>
        <taxon>Fungi</taxon>
        <taxon>Dikarya</taxon>
        <taxon>Basidiomycota</taxon>
        <taxon>Agaricomycotina</taxon>
        <taxon>Agaricomycetes</taxon>
        <taxon>Polyporales</taxon>
        <taxon>Polyporaceae</taxon>
        <taxon>Trametes</taxon>
    </lineage>
</organism>
<dbReference type="EMBL" id="JANSHE010002755">
    <property type="protein sequence ID" value="KAJ2989664.1"/>
    <property type="molecule type" value="Genomic_DNA"/>
</dbReference>
<evidence type="ECO:0000313" key="2">
    <source>
        <dbReference type="Proteomes" id="UP001144978"/>
    </source>
</evidence>
<proteinExistence type="predicted"/>
<reference evidence="1" key="1">
    <citation type="submission" date="2022-08" db="EMBL/GenBank/DDBJ databases">
        <title>Genome Sequence of Pycnoporus sanguineus.</title>
        <authorList>
            <person name="Buettner E."/>
        </authorList>
    </citation>
    <scope>NUCLEOTIDE SEQUENCE</scope>
    <source>
        <strain evidence="1">CG-C14</strain>
    </source>
</reference>
<keyword evidence="2" id="KW-1185">Reference proteome</keyword>
<dbReference type="Proteomes" id="UP001144978">
    <property type="component" value="Unassembled WGS sequence"/>
</dbReference>
<evidence type="ECO:0000313" key="1">
    <source>
        <dbReference type="EMBL" id="KAJ2989664.1"/>
    </source>
</evidence>